<dbReference type="Pfam" id="PF00571">
    <property type="entry name" value="CBS"/>
    <property type="match status" value="1"/>
</dbReference>
<dbReference type="Proteomes" id="UP000823486">
    <property type="component" value="Unassembled WGS sequence"/>
</dbReference>
<name>A0ABS2QNH9_9BACI</name>
<keyword evidence="4" id="KW-1185">Reference proteome</keyword>
<protein>
    <submittedName>
        <fullName evidence="3">CBS domain-containing protein</fullName>
    </submittedName>
</protein>
<sequence length="211" mass="24185">MFVKSIMIPKHNCCTIQTGEPIAAALKKLEENKIDALPVLEGEKYAGIITRHDLYEYFFLSNQSKETFLAEVPVIEIAKQYKDRFIKGDEIFERTLLALKDFPIMPLVGGKSEFLGIVTRFDVLEQFQSAFGMNRPGVRIAFTSVETEGRIAKVTDIAHQFHEHIISLVTFDDSDKLVRRIVMKIEKNHNIQKFMDKLESSGFRILNVTED</sequence>
<comment type="caution">
    <text evidence="3">The sequence shown here is derived from an EMBL/GenBank/DDBJ whole genome shotgun (WGS) entry which is preliminary data.</text>
</comment>
<dbReference type="InterPro" id="IPR046342">
    <property type="entry name" value="CBS_dom_sf"/>
</dbReference>
<keyword evidence="1" id="KW-0129">CBS domain</keyword>
<dbReference type="SUPFAM" id="SSF54631">
    <property type="entry name" value="CBS-domain pair"/>
    <property type="match status" value="1"/>
</dbReference>
<dbReference type="Gene3D" id="3.10.580.10">
    <property type="entry name" value="CBS-domain"/>
    <property type="match status" value="1"/>
</dbReference>
<dbReference type="RefSeq" id="WP_204548033.1">
    <property type="nucleotide sequence ID" value="NZ_JAFBFI010000034.1"/>
</dbReference>
<evidence type="ECO:0000256" key="1">
    <source>
        <dbReference type="PROSITE-ProRule" id="PRU00703"/>
    </source>
</evidence>
<evidence type="ECO:0000313" key="3">
    <source>
        <dbReference type="EMBL" id="MBM7694726.1"/>
    </source>
</evidence>
<dbReference type="InterPro" id="IPR000644">
    <property type="entry name" value="CBS_dom"/>
</dbReference>
<accession>A0ABS2QNH9</accession>
<dbReference type="PROSITE" id="PS51371">
    <property type="entry name" value="CBS"/>
    <property type="match status" value="1"/>
</dbReference>
<evidence type="ECO:0000259" key="2">
    <source>
        <dbReference type="PROSITE" id="PS51371"/>
    </source>
</evidence>
<dbReference type="CDD" id="cd02205">
    <property type="entry name" value="CBS_pair_SF"/>
    <property type="match status" value="1"/>
</dbReference>
<organism evidence="3 4">
    <name type="scientific">Peribacillus deserti</name>
    <dbReference type="NCBI Taxonomy" id="673318"/>
    <lineage>
        <taxon>Bacteria</taxon>
        <taxon>Bacillati</taxon>
        <taxon>Bacillota</taxon>
        <taxon>Bacilli</taxon>
        <taxon>Bacillales</taxon>
        <taxon>Bacillaceae</taxon>
        <taxon>Peribacillus</taxon>
    </lineage>
</organism>
<evidence type="ECO:0000313" key="4">
    <source>
        <dbReference type="Proteomes" id="UP000823486"/>
    </source>
</evidence>
<gene>
    <name evidence="3" type="ORF">JOC77_004203</name>
</gene>
<dbReference type="EMBL" id="JAFBFI010000034">
    <property type="protein sequence ID" value="MBM7694726.1"/>
    <property type="molecule type" value="Genomic_DNA"/>
</dbReference>
<dbReference type="SMART" id="SM00116">
    <property type="entry name" value="CBS"/>
    <property type="match status" value="1"/>
</dbReference>
<proteinExistence type="predicted"/>
<reference evidence="3 4" key="1">
    <citation type="submission" date="2021-01" db="EMBL/GenBank/DDBJ databases">
        <title>Genomic Encyclopedia of Type Strains, Phase IV (KMG-IV): sequencing the most valuable type-strain genomes for metagenomic binning, comparative biology and taxonomic classification.</title>
        <authorList>
            <person name="Goeker M."/>
        </authorList>
    </citation>
    <scope>NUCLEOTIDE SEQUENCE [LARGE SCALE GENOMIC DNA]</scope>
    <source>
        <strain evidence="3 4">DSM 105482</strain>
    </source>
</reference>
<feature type="domain" description="CBS" evidence="2">
    <location>
        <begin position="7"/>
        <end position="66"/>
    </location>
</feature>